<gene>
    <name evidence="3" type="ordered locus">Aeqsu_2619</name>
</gene>
<feature type="domain" description="Outer membrane protein beta-barrel" evidence="2">
    <location>
        <begin position="25"/>
        <end position="174"/>
    </location>
</feature>
<dbReference type="AlphaFoldDB" id="I3YYK4"/>
<evidence type="ECO:0000259" key="2">
    <source>
        <dbReference type="Pfam" id="PF13568"/>
    </source>
</evidence>
<keyword evidence="4" id="KW-1185">Reference proteome</keyword>
<dbReference type="KEGG" id="asl:Aeqsu_2619"/>
<dbReference type="Pfam" id="PF13568">
    <property type="entry name" value="OMP_b-brl_2"/>
    <property type="match status" value="1"/>
</dbReference>
<evidence type="ECO:0000313" key="4">
    <source>
        <dbReference type="Proteomes" id="UP000006049"/>
    </source>
</evidence>
<dbReference type="RefSeq" id="WP_014783321.1">
    <property type="nucleotide sequence ID" value="NC_018013.1"/>
</dbReference>
<dbReference type="Proteomes" id="UP000006049">
    <property type="component" value="Chromosome"/>
</dbReference>
<reference evidence="3 4" key="1">
    <citation type="submission" date="2012-06" db="EMBL/GenBank/DDBJ databases">
        <title>The complete genome of Aequorivita sublithincola DSM 14238.</title>
        <authorList>
            <consortium name="US DOE Joint Genome Institute (JGI-PGF)"/>
            <person name="Lucas S."/>
            <person name="Copeland A."/>
            <person name="Lapidus A."/>
            <person name="Goodwin L."/>
            <person name="Pitluck S."/>
            <person name="Peters L."/>
            <person name="Munk A.C.C."/>
            <person name="Kyrpides N."/>
            <person name="Mavromatis K."/>
            <person name="Pagani I."/>
            <person name="Ivanova N."/>
            <person name="Ovchinnikova G."/>
            <person name="Zeytun A."/>
            <person name="Detter J.C."/>
            <person name="Han C."/>
            <person name="Land M."/>
            <person name="Hauser L."/>
            <person name="Markowitz V."/>
            <person name="Cheng J.-F."/>
            <person name="Hugenholtz P."/>
            <person name="Woyke T."/>
            <person name="Wu D."/>
            <person name="Tindall B."/>
            <person name="Faehnrich R."/>
            <person name="Brambilla E."/>
            <person name="Klenk H.-P."/>
            <person name="Eisen J.A."/>
        </authorList>
    </citation>
    <scope>NUCLEOTIDE SEQUENCE [LARGE SCALE GENOMIC DNA]</scope>
    <source>
        <strain evidence="4">DSM 14238 / LMG 21431 / ACAM 643 / 9-3</strain>
    </source>
</reference>
<sequence length="195" mass="21525">MKTKLLYFLLFLFSTVSIAQTKKFEVSPVIAVEFPFANTAKDSDIKYDYTLRPSVGAAFKISFSEKFALQPEATLQLREVRTIRKENNDALFRNSVVYIVIPVYANYAITDNLSILAGPRLGLDLSFSASYSTGTNGSSSSTTGESPEFAGVVGFQYTTPIKIFVSLKGMYAFTTPDYAENVNESALMIGAGWFF</sequence>
<feature type="chain" id="PRO_5003683044" description="Outer membrane protein beta-barrel domain-containing protein" evidence="1">
    <location>
        <begin position="20"/>
        <end position="195"/>
    </location>
</feature>
<evidence type="ECO:0000313" key="3">
    <source>
        <dbReference type="EMBL" id="AFL82072.1"/>
    </source>
</evidence>
<proteinExistence type="predicted"/>
<feature type="signal peptide" evidence="1">
    <location>
        <begin position="1"/>
        <end position="19"/>
    </location>
</feature>
<evidence type="ECO:0000256" key="1">
    <source>
        <dbReference type="SAM" id="SignalP"/>
    </source>
</evidence>
<keyword evidence="1" id="KW-0732">Signal</keyword>
<dbReference type="STRING" id="746697.Aeqsu_2619"/>
<dbReference type="OrthoDB" id="947434at2"/>
<dbReference type="EMBL" id="CP003280">
    <property type="protein sequence ID" value="AFL82072.1"/>
    <property type="molecule type" value="Genomic_DNA"/>
</dbReference>
<protein>
    <recommendedName>
        <fullName evidence="2">Outer membrane protein beta-barrel domain-containing protein</fullName>
    </recommendedName>
</protein>
<name>I3YYK4_AEQSU</name>
<dbReference type="InterPro" id="IPR025665">
    <property type="entry name" value="Beta-barrel_OMP_2"/>
</dbReference>
<dbReference type="HOGENOM" id="CLU_1393741_0_0_10"/>
<organism evidence="3 4">
    <name type="scientific">Aequorivita sublithincola (strain DSM 14238 / LMG 21431 / ACAM 643 / 9-3)</name>
    <dbReference type="NCBI Taxonomy" id="746697"/>
    <lineage>
        <taxon>Bacteria</taxon>
        <taxon>Pseudomonadati</taxon>
        <taxon>Bacteroidota</taxon>
        <taxon>Flavobacteriia</taxon>
        <taxon>Flavobacteriales</taxon>
        <taxon>Flavobacteriaceae</taxon>
        <taxon>Aequorivita</taxon>
    </lineage>
</organism>
<accession>I3YYK4</accession>